<gene>
    <name evidence="2" type="ORF">H7B67_03925</name>
</gene>
<feature type="transmembrane region" description="Helical" evidence="1">
    <location>
        <begin position="127"/>
        <end position="151"/>
    </location>
</feature>
<dbReference type="EMBL" id="JACJVQ010000003">
    <property type="protein sequence ID" value="MBB6633261.1"/>
    <property type="molecule type" value="Genomic_DNA"/>
</dbReference>
<keyword evidence="1" id="KW-0812">Transmembrane</keyword>
<comment type="caution">
    <text evidence="2">The sequence shown here is derived from an EMBL/GenBank/DDBJ whole genome shotgun (WGS) entry which is preliminary data.</text>
</comment>
<feature type="transmembrane region" description="Helical" evidence="1">
    <location>
        <begin position="52"/>
        <end position="73"/>
    </location>
</feature>
<protein>
    <submittedName>
        <fullName evidence="2">Uncharacterized protein</fullName>
    </submittedName>
</protein>
<keyword evidence="3" id="KW-1185">Reference proteome</keyword>
<evidence type="ECO:0000313" key="3">
    <source>
        <dbReference type="Proteomes" id="UP000535838"/>
    </source>
</evidence>
<dbReference type="AlphaFoldDB" id="A0A841SWZ1"/>
<proteinExistence type="predicted"/>
<keyword evidence="1" id="KW-1133">Transmembrane helix</keyword>
<keyword evidence="1" id="KW-0472">Membrane</keyword>
<dbReference type="RefSeq" id="WP_185118481.1">
    <property type="nucleotide sequence ID" value="NZ_JACJVQ010000003.1"/>
</dbReference>
<feature type="transmembrane region" description="Helical" evidence="1">
    <location>
        <begin position="157"/>
        <end position="177"/>
    </location>
</feature>
<dbReference type="Proteomes" id="UP000535838">
    <property type="component" value="Unassembled WGS sequence"/>
</dbReference>
<name>A0A841SWZ1_9BACL</name>
<evidence type="ECO:0000256" key="1">
    <source>
        <dbReference type="SAM" id="Phobius"/>
    </source>
</evidence>
<evidence type="ECO:0000313" key="2">
    <source>
        <dbReference type="EMBL" id="MBB6633261.1"/>
    </source>
</evidence>
<feature type="transmembrane region" description="Helical" evidence="1">
    <location>
        <begin position="85"/>
        <end position="106"/>
    </location>
</feature>
<sequence length="198" mass="21787">MKRAFAQVAWGLIFTLVNIRINGFDLLHDLIGYVLILAGLSKLSRHHRGFRIALPVAWIRFVLTIAALFGVRYEVSLTRGESPDIGTISLTALAMVVELVLFYGICDGIRGMALEKGKKAIASRAGSLWRWSFALGALLLFCMPFQLNYILGEIWPILMLFALGLLVTHLLLIFLLFRAGRVFGNYGGAGSDGETVGT</sequence>
<reference evidence="2 3" key="1">
    <citation type="submission" date="2020-08" db="EMBL/GenBank/DDBJ databases">
        <title>Cohnella phylogeny.</title>
        <authorList>
            <person name="Dunlap C."/>
        </authorList>
    </citation>
    <scope>NUCLEOTIDE SEQUENCE [LARGE SCALE GENOMIC DNA]</scope>
    <source>
        <strain evidence="2 3">DSM 25241</strain>
    </source>
</reference>
<organism evidence="2 3">
    <name type="scientific">Cohnella thailandensis</name>
    <dbReference type="NCBI Taxonomy" id="557557"/>
    <lineage>
        <taxon>Bacteria</taxon>
        <taxon>Bacillati</taxon>
        <taxon>Bacillota</taxon>
        <taxon>Bacilli</taxon>
        <taxon>Bacillales</taxon>
        <taxon>Paenibacillaceae</taxon>
        <taxon>Cohnella</taxon>
    </lineage>
</organism>
<accession>A0A841SWZ1</accession>